<sequence>MIATFRRMLCDEGGANIVEFALLSVPLLGMILGFGDLAYQTYVKANLQASLNDIARTAVVEDPRIGGTGTIEDRIQAAIKDRMKSLVSNGTYTFDIQNFKNFSAIDRPESLITDKNKNGQYDAGDCWEDSNPNGRFDTSAGRAGLGGAEDVVVYNVGLSAPHLFPVLGFVTSNPKYSVSASALVRTQPYANQRQPDVVC</sequence>
<dbReference type="EMBL" id="BAABBR010000001">
    <property type="protein sequence ID" value="GAA4042246.1"/>
    <property type="molecule type" value="Genomic_DNA"/>
</dbReference>
<keyword evidence="1" id="KW-0812">Transmembrane</keyword>
<keyword evidence="1" id="KW-0472">Membrane</keyword>
<gene>
    <name evidence="2" type="ORF">GCM10022281_24210</name>
</gene>
<comment type="caution">
    <text evidence="2">The sequence shown here is derived from an EMBL/GenBank/DDBJ whole genome shotgun (WGS) entry which is preliminary data.</text>
</comment>
<evidence type="ECO:0000313" key="3">
    <source>
        <dbReference type="Proteomes" id="UP001424459"/>
    </source>
</evidence>
<evidence type="ECO:0000256" key="1">
    <source>
        <dbReference type="SAM" id="Phobius"/>
    </source>
</evidence>
<dbReference type="Proteomes" id="UP001424459">
    <property type="component" value="Unassembled WGS sequence"/>
</dbReference>
<reference evidence="3" key="1">
    <citation type="journal article" date="2019" name="Int. J. Syst. Evol. Microbiol.">
        <title>The Global Catalogue of Microorganisms (GCM) 10K type strain sequencing project: providing services to taxonomists for standard genome sequencing and annotation.</title>
        <authorList>
            <consortium name="The Broad Institute Genomics Platform"/>
            <consortium name="The Broad Institute Genome Sequencing Center for Infectious Disease"/>
            <person name="Wu L."/>
            <person name="Ma J."/>
        </authorList>
    </citation>
    <scope>NUCLEOTIDE SEQUENCE [LARGE SCALE GENOMIC DNA]</scope>
    <source>
        <strain evidence="3">JCM 17564</strain>
    </source>
</reference>
<feature type="transmembrane region" description="Helical" evidence="1">
    <location>
        <begin position="20"/>
        <end position="39"/>
    </location>
</feature>
<dbReference type="RefSeq" id="WP_344697352.1">
    <property type="nucleotide sequence ID" value="NZ_BAABBR010000001.1"/>
</dbReference>
<keyword evidence="1" id="KW-1133">Transmembrane helix</keyword>
<name>A0ABP7UFE1_9SPHN</name>
<accession>A0ABP7UFE1</accession>
<keyword evidence="3" id="KW-1185">Reference proteome</keyword>
<evidence type="ECO:0008006" key="4">
    <source>
        <dbReference type="Google" id="ProtNLM"/>
    </source>
</evidence>
<organism evidence="2 3">
    <name type="scientific">Sphingomonas rosea</name>
    <dbReference type="NCBI Taxonomy" id="335605"/>
    <lineage>
        <taxon>Bacteria</taxon>
        <taxon>Pseudomonadati</taxon>
        <taxon>Pseudomonadota</taxon>
        <taxon>Alphaproteobacteria</taxon>
        <taxon>Sphingomonadales</taxon>
        <taxon>Sphingomonadaceae</taxon>
        <taxon>Sphingomonas</taxon>
    </lineage>
</organism>
<proteinExistence type="predicted"/>
<protein>
    <recommendedName>
        <fullName evidence="4">Pilus assembly protein</fullName>
    </recommendedName>
</protein>
<evidence type="ECO:0000313" key="2">
    <source>
        <dbReference type="EMBL" id="GAA4042246.1"/>
    </source>
</evidence>